<accession>A0ABU6M5Y4</accession>
<dbReference type="PANTHER" id="PTHR33627:SF1">
    <property type="entry name" value="TRANSPOSASE"/>
    <property type="match status" value="1"/>
</dbReference>
<dbReference type="EMBL" id="JAYXNZ010000002">
    <property type="protein sequence ID" value="MEC7057212.1"/>
    <property type="molecule type" value="Genomic_DNA"/>
</dbReference>
<feature type="region of interest" description="Disordered" evidence="1">
    <location>
        <begin position="1"/>
        <end position="71"/>
    </location>
</feature>
<feature type="compositionally biased region" description="Low complexity" evidence="1">
    <location>
        <begin position="1"/>
        <end position="16"/>
    </location>
</feature>
<dbReference type="Pfam" id="PF13546">
    <property type="entry name" value="DDE_5"/>
    <property type="match status" value="1"/>
</dbReference>
<name>A0ABU6M5Y4_9ACTN</name>
<feature type="compositionally biased region" description="Low complexity" evidence="1">
    <location>
        <begin position="27"/>
        <end position="36"/>
    </location>
</feature>
<organism evidence="3 4">
    <name type="scientific">Streptomyces violaceochromogenes</name>
    <dbReference type="NCBI Taxonomy" id="67377"/>
    <lineage>
        <taxon>Bacteria</taxon>
        <taxon>Bacillati</taxon>
        <taxon>Actinomycetota</taxon>
        <taxon>Actinomycetes</taxon>
        <taxon>Kitasatosporales</taxon>
        <taxon>Streptomycetaceae</taxon>
        <taxon>Streptomyces</taxon>
    </lineage>
</organism>
<keyword evidence="4" id="KW-1185">Reference proteome</keyword>
<dbReference type="InterPro" id="IPR039365">
    <property type="entry name" value="IS701-like"/>
</dbReference>
<feature type="domain" description="Transposase IS701-like DDE" evidence="2">
    <location>
        <begin position="99"/>
        <end position="316"/>
    </location>
</feature>
<protein>
    <submittedName>
        <fullName evidence="3">Transposase</fullName>
    </submittedName>
</protein>
<evidence type="ECO:0000256" key="1">
    <source>
        <dbReference type="SAM" id="MobiDB-lite"/>
    </source>
</evidence>
<dbReference type="Proteomes" id="UP001353952">
    <property type="component" value="Unassembled WGS sequence"/>
</dbReference>
<dbReference type="RefSeq" id="WP_308432059.1">
    <property type="nucleotide sequence ID" value="NZ_BMUO01000012.1"/>
</dbReference>
<evidence type="ECO:0000313" key="4">
    <source>
        <dbReference type="Proteomes" id="UP001353952"/>
    </source>
</evidence>
<feature type="region of interest" description="Disordered" evidence="1">
    <location>
        <begin position="233"/>
        <end position="256"/>
    </location>
</feature>
<reference evidence="3 4" key="1">
    <citation type="submission" date="2024-01" db="EMBL/GenBank/DDBJ databases">
        <title>Genome analysis.</title>
        <authorList>
            <person name="Zhang K."/>
        </authorList>
    </citation>
    <scope>NUCLEOTIDE SEQUENCE [LARGE SCALE GENOMIC DNA]</scope>
    <source>
        <strain evidence="3 4">CGMCC 4.1753</strain>
    </source>
</reference>
<feature type="compositionally biased region" description="Polar residues" evidence="1">
    <location>
        <begin position="46"/>
        <end position="55"/>
    </location>
</feature>
<dbReference type="PANTHER" id="PTHR33627">
    <property type="entry name" value="TRANSPOSASE"/>
    <property type="match status" value="1"/>
</dbReference>
<dbReference type="InterPro" id="IPR038721">
    <property type="entry name" value="IS701-like_DDE_dom"/>
</dbReference>
<evidence type="ECO:0000259" key="2">
    <source>
        <dbReference type="Pfam" id="PF13546"/>
    </source>
</evidence>
<gene>
    <name evidence="3" type="ORF">RFN57_33735</name>
</gene>
<proteinExistence type="predicted"/>
<sequence>MARATAPSTTPACASRGGRHAPDARRAAGAFAPAGRMPTARGEKPPSSTTPSEETGMTMMSGVPDDTRLRYPIADVPNPEAMRRVALDSTVAELSPIVFSSLPRADQRRKGMMYLRGLLGATGRKSIRNIASFLGDQVNDQGLHHFINDSTWEWAPMRETLGRYLVHHLPLQACVLHLMVIPKSGPHSVGVARTFSWERGQAVTAQQVIGVWGVSARTASPLNWWIHLPPEGAPGAPRDHRAPSAPEGPGPATPEDSMVSAYLETVSRLRLPRCPVTLNAERLDAIRISSRLSAAGLNHISRIAGDTWLLPDDPALPGWGESPLQASQIAHLAKAGRRRVAVFPTGAPGGAMELVATVRVRLPTVLDRAHRGRGRPEFLLLAVGRGGSHWPEELWLTDVRAADPAALLRLVGHSRRVEGRGVPRAERVGIRDFVGRSFAGWHRHATLASVAHAATELAERRLVA</sequence>
<comment type="caution">
    <text evidence="3">The sequence shown here is derived from an EMBL/GenBank/DDBJ whole genome shotgun (WGS) entry which is preliminary data.</text>
</comment>
<evidence type="ECO:0000313" key="3">
    <source>
        <dbReference type="EMBL" id="MEC7057212.1"/>
    </source>
</evidence>